<dbReference type="Proteomes" id="UP000287352">
    <property type="component" value="Unassembled WGS sequence"/>
</dbReference>
<keyword evidence="6 10" id="KW-0812">Transmembrane</keyword>
<keyword evidence="7" id="KW-0256">Endoplasmic reticulum</keyword>
<accession>A0A401ZUF0</accession>
<comment type="subcellular location">
    <subcellularLocation>
        <location evidence="1">Endoplasmic reticulum membrane</location>
        <topology evidence="1">Multi-pass membrane protein</topology>
    </subcellularLocation>
</comment>
<feature type="transmembrane region" description="Helical" evidence="10">
    <location>
        <begin position="96"/>
        <end position="122"/>
    </location>
</feature>
<evidence type="ECO:0000256" key="4">
    <source>
        <dbReference type="ARBA" id="ARBA00022676"/>
    </source>
</evidence>
<feature type="transmembrane region" description="Helical" evidence="10">
    <location>
        <begin position="340"/>
        <end position="357"/>
    </location>
</feature>
<dbReference type="GO" id="GO:0031501">
    <property type="term" value="C:mannosyltransferase complex"/>
    <property type="evidence" value="ECO:0007669"/>
    <property type="project" value="TreeGrafter"/>
</dbReference>
<evidence type="ECO:0000313" key="12">
    <source>
        <dbReference type="Proteomes" id="UP000287352"/>
    </source>
</evidence>
<feature type="transmembrane region" description="Helical" evidence="10">
    <location>
        <begin position="173"/>
        <end position="204"/>
    </location>
</feature>
<keyword evidence="12" id="KW-1185">Reference proteome</keyword>
<keyword evidence="4" id="KW-0328">Glycosyltransferase</keyword>
<dbReference type="GO" id="GO:0004376">
    <property type="term" value="F:GPI mannosyltransferase activity"/>
    <property type="evidence" value="ECO:0007669"/>
    <property type="project" value="InterPro"/>
</dbReference>
<proteinExistence type="predicted"/>
<feature type="transmembrane region" description="Helical" evidence="10">
    <location>
        <begin position="311"/>
        <end position="328"/>
    </location>
</feature>
<dbReference type="EMBL" id="BIFR01000001">
    <property type="protein sequence ID" value="GCE10545.1"/>
    <property type="molecule type" value="Genomic_DNA"/>
</dbReference>
<dbReference type="GO" id="GO:0016020">
    <property type="term" value="C:membrane"/>
    <property type="evidence" value="ECO:0007669"/>
    <property type="project" value="GOC"/>
</dbReference>
<evidence type="ECO:0000256" key="2">
    <source>
        <dbReference type="ARBA" id="ARBA00004687"/>
    </source>
</evidence>
<organism evidence="11 12">
    <name type="scientific">Tengunoibacter tsumagoiensis</name>
    <dbReference type="NCBI Taxonomy" id="2014871"/>
    <lineage>
        <taxon>Bacteria</taxon>
        <taxon>Bacillati</taxon>
        <taxon>Chloroflexota</taxon>
        <taxon>Ktedonobacteria</taxon>
        <taxon>Ktedonobacterales</taxon>
        <taxon>Dictyobacteraceae</taxon>
        <taxon>Tengunoibacter</taxon>
    </lineage>
</organism>
<reference evidence="12" key="1">
    <citation type="submission" date="2018-12" db="EMBL/GenBank/DDBJ databases">
        <title>Tengunoibacter tsumagoiensis gen. nov., sp. nov., Dictyobacter kobayashii sp. nov., D. alpinus sp. nov., and D. joshuensis sp. nov. and description of Dictyobacteraceae fam. nov. within the order Ktedonobacterales isolated from Tengu-no-mugimeshi.</title>
        <authorList>
            <person name="Wang C.M."/>
            <person name="Zheng Y."/>
            <person name="Sakai Y."/>
            <person name="Toyoda A."/>
            <person name="Minakuchi Y."/>
            <person name="Abe K."/>
            <person name="Yokota A."/>
            <person name="Yabe S."/>
        </authorList>
    </citation>
    <scope>NUCLEOTIDE SEQUENCE [LARGE SCALE GENOMIC DNA]</scope>
    <source>
        <strain evidence="12">Uno3</strain>
    </source>
</reference>
<dbReference type="InterPro" id="IPR007315">
    <property type="entry name" value="PIG-V/Gpi18"/>
</dbReference>
<evidence type="ECO:0000256" key="5">
    <source>
        <dbReference type="ARBA" id="ARBA00022679"/>
    </source>
</evidence>
<dbReference type="UniPathway" id="UPA00196"/>
<evidence type="ECO:0000256" key="1">
    <source>
        <dbReference type="ARBA" id="ARBA00004477"/>
    </source>
</evidence>
<protein>
    <recommendedName>
        <fullName evidence="13">Glycosyltransferase RgtA/B/C/D-like domain-containing protein</fullName>
    </recommendedName>
</protein>
<feature type="transmembrane region" description="Helical" evidence="10">
    <location>
        <begin position="363"/>
        <end position="385"/>
    </location>
</feature>
<sequence>MFQKDAWKNAIAIFLISRLLILILTYFAVTFFGSFHHQECFSVFYQCSSSWFKLDTVHYVEIAYHGYPDLARYEAAFFPFYPLLIHLFGSIGGGSYLAYVIASFVIANLSFLLALVLFYHLVAQDFSPEIARTGLFLLAFHPLGLFFFAGYTESLFLLLILCFFLCLRHGATWNWWLAGCFGCCAMATRGTGLILLVPFTLTFLQRFWPQRRRWRYYWPEMLQKGAASMLIPLGLLLYMFYLLVVQGNAFLFSEGEKHWGRYPGIPFSRLPTAVYSILFLPQYRERNLMDLLLTLLPIIVLLLGWRLLPKIYAYFAAALILYSLLYPYGGPAPFTSDPRYLLMLFPCIIVLAIWSKRPQFKESWLVISVVLFTINIFLFLSSVWVA</sequence>
<feature type="transmembrane region" description="Helical" evidence="10">
    <location>
        <begin position="12"/>
        <end position="35"/>
    </location>
</feature>
<gene>
    <name evidence="11" type="ORF">KTT_04040</name>
</gene>
<dbReference type="OrthoDB" id="149637at2"/>
<comment type="pathway">
    <text evidence="2">Glycolipid biosynthesis; glycosylphosphatidylinositol-anchor biosynthesis.</text>
</comment>
<keyword evidence="3" id="KW-0337">GPI-anchor biosynthesis</keyword>
<feature type="transmembrane region" description="Helical" evidence="10">
    <location>
        <begin position="134"/>
        <end position="167"/>
    </location>
</feature>
<evidence type="ECO:0000256" key="6">
    <source>
        <dbReference type="ARBA" id="ARBA00022692"/>
    </source>
</evidence>
<evidence type="ECO:0008006" key="13">
    <source>
        <dbReference type="Google" id="ProtNLM"/>
    </source>
</evidence>
<evidence type="ECO:0000256" key="3">
    <source>
        <dbReference type="ARBA" id="ARBA00022502"/>
    </source>
</evidence>
<dbReference type="GO" id="GO:0006506">
    <property type="term" value="P:GPI anchor biosynthetic process"/>
    <property type="evidence" value="ECO:0007669"/>
    <property type="project" value="UniProtKB-UniPathway"/>
</dbReference>
<name>A0A401ZUF0_9CHLR</name>
<dbReference type="PANTHER" id="PTHR12468:SF2">
    <property type="entry name" value="GPI MANNOSYLTRANSFERASE 2"/>
    <property type="match status" value="1"/>
</dbReference>
<keyword evidence="9 10" id="KW-0472">Membrane</keyword>
<evidence type="ECO:0000256" key="8">
    <source>
        <dbReference type="ARBA" id="ARBA00022989"/>
    </source>
</evidence>
<dbReference type="RefSeq" id="WP_126578140.1">
    <property type="nucleotide sequence ID" value="NZ_BIFR01000001.1"/>
</dbReference>
<dbReference type="AlphaFoldDB" id="A0A401ZUF0"/>
<evidence type="ECO:0000256" key="9">
    <source>
        <dbReference type="ARBA" id="ARBA00023136"/>
    </source>
</evidence>
<evidence type="ECO:0000256" key="7">
    <source>
        <dbReference type="ARBA" id="ARBA00022824"/>
    </source>
</evidence>
<keyword evidence="8 10" id="KW-1133">Transmembrane helix</keyword>
<keyword evidence="5" id="KW-0808">Transferase</keyword>
<evidence type="ECO:0000256" key="10">
    <source>
        <dbReference type="SAM" id="Phobius"/>
    </source>
</evidence>
<feature type="transmembrane region" description="Helical" evidence="10">
    <location>
        <begin position="225"/>
        <end position="244"/>
    </location>
</feature>
<comment type="caution">
    <text evidence="11">The sequence shown here is derived from an EMBL/GenBank/DDBJ whole genome shotgun (WGS) entry which is preliminary data.</text>
</comment>
<dbReference type="PANTHER" id="PTHR12468">
    <property type="entry name" value="GPI MANNOSYLTRANSFERASE 2"/>
    <property type="match status" value="1"/>
</dbReference>
<feature type="transmembrane region" description="Helical" evidence="10">
    <location>
        <begin position="288"/>
        <end position="305"/>
    </location>
</feature>
<evidence type="ECO:0000313" key="11">
    <source>
        <dbReference type="EMBL" id="GCE10545.1"/>
    </source>
</evidence>
<dbReference type="GO" id="GO:0000009">
    <property type="term" value="F:alpha-1,6-mannosyltransferase activity"/>
    <property type="evidence" value="ECO:0007669"/>
    <property type="project" value="InterPro"/>
</dbReference>